<keyword evidence="4 9" id="KW-0460">Magnesium</keyword>
<dbReference type="STRING" id="209880.SAMN02910343_00178"/>
<dbReference type="GO" id="GO:0009229">
    <property type="term" value="P:thiamine diphosphate biosynthetic process"/>
    <property type="evidence" value="ECO:0007669"/>
    <property type="project" value="UniProtKB-UniRule"/>
</dbReference>
<evidence type="ECO:0000256" key="2">
    <source>
        <dbReference type="ARBA" id="ARBA00022679"/>
    </source>
</evidence>
<feature type="binding site" evidence="9">
    <location>
        <begin position="150"/>
        <end position="152"/>
    </location>
    <ligand>
        <name>2-[(2R,5Z)-2-carboxy-4-methylthiazol-5(2H)-ylidene]ethyl phosphate</name>
        <dbReference type="ChEBI" id="CHEBI:62899"/>
    </ligand>
</feature>
<feature type="binding site" evidence="9">
    <location>
        <position position="102"/>
    </location>
    <ligand>
        <name>Mg(2+)</name>
        <dbReference type="ChEBI" id="CHEBI:18420"/>
    </ligand>
</feature>
<dbReference type="UniPathway" id="UPA00060">
    <property type="reaction ID" value="UER00141"/>
</dbReference>
<dbReference type="AlphaFoldDB" id="A0A1G5UWY7"/>
<evidence type="ECO:0000256" key="6">
    <source>
        <dbReference type="ARBA" id="ARBA00047334"/>
    </source>
</evidence>
<keyword evidence="3 9" id="KW-0479">Metal-binding</keyword>
<feature type="binding site" evidence="9">
    <location>
        <begin position="208"/>
        <end position="209"/>
    </location>
    <ligand>
        <name>2-[(2R,5Z)-2-carboxy-4-methylthiazol-5(2H)-ylidene]ethyl phosphate</name>
        <dbReference type="ChEBI" id="CHEBI:62899"/>
    </ligand>
</feature>
<protein>
    <recommendedName>
        <fullName evidence="9">Thiamine-phosphate synthase</fullName>
        <shortName evidence="9">TP synthase</shortName>
        <shortName evidence="9">TPS</shortName>
        <ecNumber evidence="9">2.5.1.3</ecNumber>
    </recommendedName>
    <alternativeName>
        <fullName evidence="9">Thiamine-phosphate pyrophosphorylase</fullName>
        <shortName evidence="9">TMP pyrophosphorylase</shortName>
        <shortName evidence="9">TMP-PPase</shortName>
    </alternativeName>
</protein>
<name>A0A1G5UWY7_9FIRM</name>
<dbReference type="HAMAP" id="MF_00097">
    <property type="entry name" value="TMP_synthase"/>
    <property type="match status" value="1"/>
</dbReference>
<evidence type="ECO:0000259" key="10">
    <source>
        <dbReference type="Pfam" id="PF02581"/>
    </source>
</evidence>
<comment type="similarity">
    <text evidence="9">Belongs to the thiamine-phosphate synthase family.</text>
</comment>
<comment type="catalytic activity">
    <reaction evidence="6 9">
        <text>4-methyl-5-(2-phosphooxyethyl)-thiazole + 4-amino-2-methyl-5-(diphosphooxymethyl)pyrimidine + H(+) = thiamine phosphate + diphosphate</text>
        <dbReference type="Rhea" id="RHEA:22328"/>
        <dbReference type="ChEBI" id="CHEBI:15378"/>
        <dbReference type="ChEBI" id="CHEBI:33019"/>
        <dbReference type="ChEBI" id="CHEBI:37575"/>
        <dbReference type="ChEBI" id="CHEBI:57841"/>
        <dbReference type="ChEBI" id="CHEBI:58296"/>
        <dbReference type="EC" id="2.5.1.3"/>
    </reaction>
</comment>
<feature type="binding site" evidence="9">
    <location>
        <position position="78"/>
    </location>
    <ligand>
        <name>Mg(2+)</name>
        <dbReference type="ChEBI" id="CHEBI:18420"/>
    </ligand>
</feature>
<feature type="binding site" evidence="9">
    <location>
        <begin position="41"/>
        <end position="45"/>
    </location>
    <ligand>
        <name>4-amino-2-methyl-5-(diphosphooxymethyl)pyrimidine</name>
        <dbReference type="ChEBI" id="CHEBI:57841"/>
    </ligand>
</feature>
<comment type="pathway">
    <text evidence="1 9">Cofactor biosynthesis; thiamine diphosphate biosynthesis; thiamine phosphate from 4-amino-2-methyl-5-diphosphomethylpyrimidine and 4-methyl-5-(2-phosphoethyl)-thiazole: step 1/1.</text>
</comment>
<dbReference type="OrthoDB" id="9812206at2"/>
<dbReference type="GO" id="GO:0009228">
    <property type="term" value="P:thiamine biosynthetic process"/>
    <property type="evidence" value="ECO:0007669"/>
    <property type="project" value="UniProtKB-KW"/>
</dbReference>
<keyword evidence="12" id="KW-1185">Reference proteome</keyword>
<dbReference type="EMBL" id="FMXA01000003">
    <property type="protein sequence ID" value="SDA37858.1"/>
    <property type="molecule type" value="Genomic_DNA"/>
</dbReference>
<dbReference type="InterPro" id="IPR022998">
    <property type="entry name" value="ThiamineP_synth_TenI"/>
</dbReference>
<dbReference type="RefSeq" id="WP_091362848.1">
    <property type="nucleotide sequence ID" value="NZ_FMXA01000003.1"/>
</dbReference>
<comment type="catalytic activity">
    <reaction evidence="7 9">
        <text>2-(2-carboxy-4-methylthiazol-5-yl)ethyl phosphate + 4-amino-2-methyl-5-(diphosphooxymethyl)pyrimidine + 2 H(+) = thiamine phosphate + CO2 + diphosphate</text>
        <dbReference type="Rhea" id="RHEA:47848"/>
        <dbReference type="ChEBI" id="CHEBI:15378"/>
        <dbReference type="ChEBI" id="CHEBI:16526"/>
        <dbReference type="ChEBI" id="CHEBI:33019"/>
        <dbReference type="ChEBI" id="CHEBI:37575"/>
        <dbReference type="ChEBI" id="CHEBI:57841"/>
        <dbReference type="ChEBI" id="CHEBI:62890"/>
        <dbReference type="EC" id="2.5.1.3"/>
    </reaction>
</comment>
<dbReference type="GO" id="GO:0004789">
    <property type="term" value="F:thiamine-phosphate diphosphorylase activity"/>
    <property type="evidence" value="ECO:0007669"/>
    <property type="project" value="UniProtKB-UniRule"/>
</dbReference>
<sequence>MNMRSVLDISAYLVVGPENTKGRSVRDIVKAALDGGFTCVQLRSKVASARGMISLCKETAQVIAESGKSDSVVLLVDDRLDVVLAAREAGIKVDGIHVGQSDIPVEVCRKYLGKDSVVGLSARTEELLDYVAHYDTRYIDYFGAGPLHETPSKKDCGRLPDGTVVTRSLEELKTLHEISPVPVVVGGGVKARDLKALKATGVDGFFVISAVAGATDPLAAAREMTGLWKGRKSAD</sequence>
<feature type="binding site" evidence="9">
    <location>
        <position position="77"/>
    </location>
    <ligand>
        <name>4-amino-2-methyl-5-(diphosphooxymethyl)pyrimidine</name>
        <dbReference type="ChEBI" id="CHEBI:57841"/>
    </ligand>
</feature>
<gene>
    <name evidence="9" type="primary">thiE</name>
    <name evidence="11" type="ORF">SAMN02910343_00178</name>
</gene>
<dbReference type="SUPFAM" id="SSF51391">
    <property type="entry name" value="Thiamin phosphate synthase"/>
    <property type="match status" value="1"/>
</dbReference>
<dbReference type="Gene3D" id="3.20.20.70">
    <property type="entry name" value="Aldolase class I"/>
    <property type="match status" value="1"/>
</dbReference>
<evidence type="ECO:0000256" key="3">
    <source>
        <dbReference type="ARBA" id="ARBA00022723"/>
    </source>
</evidence>
<keyword evidence="5 9" id="KW-0784">Thiamine biosynthesis</keyword>
<evidence type="ECO:0000256" key="5">
    <source>
        <dbReference type="ARBA" id="ARBA00022977"/>
    </source>
</evidence>
<evidence type="ECO:0000256" key="4">
    <source>
        <dbReference type="ARBA" id="ARBA00022842"/>
    </source>
</evidence>
<keyword evidence="2 9" id="KW-0808">Transferase</keyword>
<dbReference type="GeneID" id="87755228"/>
<feature type="binding site" evidence="9">
    <location>
        <position position="121"/>
    </location>
    <ligand>
        <name>4-amino-2-methyl-5-(diphosphooxymethyl)pyrimidine</name>
        <dbReference type="ChEBI" id="CHEBI:57841"/>
    </ligand>
</feature>
<evidence type="ECO:0000256" key="7">
    <source>
        <dbReference type="ARBA" id="ARBA00047851"/>
    </source>
</evidence>
<organism evidence="11 12">
    <name type="scientific">Allisonella histaminiformans</name>
    <dbReference type="NCBI Taxonomy" id="209880"/>
    <lineage>
        <taxon>Bacteria</taxon>
        <taxon>Bacillati</taxon>
        <taxon>Bacillota</taxon>
        <taxon>Negativicutes</taxon>
        <taxon>Veillonellales</taxon>
        <taxon>Veillonellaceae</taxon>
        <taxon>Allisonella</taxon>
    </lineage>
</organism>
<evidence type="ECO:0000313" key="12">
    <source>
        <dbReference type="Proteomes" id="UP000199689"/>
    </source>
</evidence>
<proteinExistence type="inferred from homology"/>
<dbReference type="PANTHER" id="PTHR20857">
    <property type="entry name" value="THIAMINE-PHOSPHATE PYROPHOSPHORYLASE"/>
    <property type="match status" value="1"/>
</dbReference>
<feature type="domain" description="Thiamine phosphate synthase/TenI" evidence="10">
    <location>
        <begin position="12"/>
        <end position="211"/>
    </location>
</feature>
<dbReference type="InterPro" id="IPR034291">
    <property type="entry name" value="TMP_synthase"/>
</dbReference>
<dbReference type="PANTHER" id="PTHR20857:SF15">
    <property type="entry name" value="THIAMINE-PHOSPHATE SYNTHASE"/>
    <property type="match status" value="1"/>
</dbReference>
<evidence type="ECO:0000313" key="11">
    <source>
        <dbReference type="EMBL" id="SDA37858.1"/>
    </source>
</evidence>
<comment type="catalytic activity">
    <reaction evidence="8 9">
        <text>2-[(2R,5Z)-2-carboxy-4-methylthiazol-5(2H)-ylidene]ethyl phosphate + 4-amino-2-methyl-5-(diphosphooxymethyl)pyrimidine + 2 H(+) = thiamine phosphate + CO2 + diphosphate</text>
        <dbReference type="Rhea" id="RHEA:47844"/>
        <dbReference type="ChEBI" id="CHEBI:15378"/>
        <dbReference type="ChEBI" id="CHEBI:16526"/>
        <dbReference type="ChEBI" id="CHEBI:33019"/>
        <dbReference type="ChEBI" id="CHEBI:37575"/>
        <dbReference type="ChEBI" id="CHEBI:57841"/>
        <dbReference type="ChEBI" id="CHEBI:62899"/>
        <dbReference type="EC" id="2.5.1.3"/>
    </reaction>
</comment>
<evidence type="ECO:0000256" key="1">
    <source>
        <dbReference type="ARBA" id="ARBA00005165"/>
    </source>
</evidence>
<dbReference type="EC" id="2.5.1.3" evidence="9"/>
<dbReference type="InterPro" id="IPR013785">
    <property type="entry name" value="Aldolase_TIM"/>
</dbReference>
<dbReference type="GO" id="GO:0000287">
    <property type="term" value="F:magnesium ion binding"/>
    <property type="evidence" value="ECO:0007669"/>
    <property type="project" value="UniProtKB-UniRule"/>
</dbReference>
<comment type="function">
    <text evidence="9">Condenses 4-methyl-5-(beta-hydroxyethyl)thiazole monophosphate (THZ-P) and 2-methyl-4-amino-5-hydroxymethyl pyrimidine pyrophosphate (HMP-PP) to form thiamine monophosphate (TMP).</text>
</comment>
<dbReference type="Proteomes" id="UP000199689">
    <property type="component" value="Unassembled WGS sequence"/>
</dbReference>
<comment type="cofactor">
    <cofactor evidence="9">
        <name>Mg(2+)</name>
        <dbReference type="ChEBI" id="CHEBI:18420"/>
    </cofactor>
    <text evidence="9">Binds 1 Mg(2+) ion per subunit.</text>
</comment>
<evidence type="ECO:0000256" key="8">
    <source>
        <dbReference type="ARBA" id="ARBA00047883"/>
    </source>
</evidence>
<evidence type="ECO:0000256" key="9">
    <source>
        <dbReference type="HAMAP-Rule" id="MF_00097"/>
    </source>
</evidence>
<dbReference type="Pfam" id="PF02581">
    <property type="entry name" value="TMP-TENI"/>
    <property type="match status" value="1"/>
</dbReference>
<dbReference type="GO" id="GO:0005737">
    <property type="term" value="C:cytoplasm"/>
    <property type="evidence" value="ECO:0007669"/>
    <property type="project" value="TreeGrafter"/>
</dbReference>
<dbReference type="InterPro" id="IPR036206">
    <property type="entry name" value="ThiamineP_synth_sf"/>
</dbReference>
<dbReference type="CDD" id="cd00564">
    <property type="entry name" value="TMP_TenI"/>
    <property type="match status" value="1"/>
</dbReference>
<feature type="binding site" evidence="9">
    <location>
        <position position="188"/>
    </location>
    <ligand>
        <name>2-[(2R,5Z)-2-carboxy-4-methylthiazol-5(2H)-ylidene]ethyl phosphate</name>
        <dbReference type="ChEBI" id="CHEBI:62899"/>
    </ligand>
</feature>
<feature type="binding site" evidence="9">
    <location>
        <position position="153"/>
    </location>
    <ligand>
        <name>4-amino-2-methyl-5-(diphosphooxymethyl)pyrimidine</name>
        <dbReference type="ChEBI" id="CHEBI:57841"/>
    </ligand>
</feature>
<reference evidence="11 12" key="1">
    <citation type="submission" date="2016-10" db="EMBL/GenBank/DDBJ databases">
        <authorList>
            <person name="de Groot N.N."/>
        </authorList>
    </citation>
    <scope>NUCLEOTIDE SEQUENCE [LARGE SCALE GENOMIC DNA]</scope>
    <source>
        <strain evidence="11 12">DSM 15230</strain>
    </source>
</reference>
<accession>A0A1G5UWY7</accession>